<feature type="compositionally biased region" description="Basic and acidic residues" evidence="1">
    <location>
        <begin position="136"/>
        <end position="169"/>
    </location>
</feature>
<evidence type="ECO:0000256" key="1">
    <source>
        <dbReference type="SAM" id="MobiDB-lite"/>
    </source>
</evidence>
<reference evidence="2" key="1">
    <citation type="submission" date="2021-12" db="EMBL/GenBank/DDBJ databases">
        <title>Curvularia clavata genome.</title>
        <authorList>
            <person name="Cao Y."/>
        </authorList>
    </citation>
    <scope>NUCLEOTIDE SEQUENCE</scope>
    <source>
        <strain evidence="2">Yc1106</strain>
    </source>
</reference>
<dbReference type="Proteomes" id="UP001056012">
    <property type="component" value="Chromosome 7"/>
</dbReference>
<sequence>MDTRYLELAARFLEDSVVSSTREPPKVKKGGKPPKKCKDDIELEGEPERSLLYSILAWLSLERDDSKVQPEEPAKVISDLGRLEPVDATRAKLPYGITSRIRFLESEAARLGAEDIQVKGGCKTTEYQDVPPGNQKENKDNDIKDAKEKAEGTKHTADGEEDKVKDATEVKQPCLASQGNMEKERGDALATIQKQKEFNDNLCAELTIGKCGATHVPDTAADANKTVAVTLLGFEDRRTNT</sequence>
<dbReference type="AlphaFoldDB" id="A0A9Q8ZFQ7"/>
<name>A0A9Q8ZFQ7_CURCL</name>
<feature type="region of interest" description="Disordered" evidence="1">
    <location>
        <begin position="20"/>
        <end position="40"/>
    </location>
</feature>
<evidence type="ECO:0000313" key="2">
    <source>
        <dbReference type="EMBL" id="USP81824.1"/>
    </source>
</evidence>
<dbReference type="VEuPathDB" id="FungiDB:yc1106_09098"/>
<protein>
    <submittedName>
        <fullName evidence="2">Uncharacterized protein</fullName>
    </submittedName>
</protein>
<feature type="region of interest" description="Disordered" evidence="1">
    <location>
        <begin position="124"/>
        <end position="185"/>
    </location>
</feature>
<evidence type="ECO:0000313" key="3">
    <source>
        <dbReference type="Proteomes" id="UP001056012"/>
    </source>
</evidence>
<proteinExistence type="predicted"/>
<accession>A0A9Q8ZFQ7</accession>
<gene>
    <name evidence="2" type="ORF">yc1106_09098</name>
</gene>
<dbReference type="EMBL" id="CP089280">
    <property type="protein sequence ID" value="USP81824.1"/>
    <property type="molecule type" value="Genomic_DNA"/>
</dbReference>
<organism evidence="2 3">
    <name type="scientific">Curvularia clavata</name>
    <dbReference type="NCBI Taxonomy" id="95742"/>
    <lineage>
        <taxon>Eukaryota</taxon>
        <taxon>Fungi</taxon>
        <taxon>Dikarya</taxon>
        <taxon>Ascomycota</taxon>
        <taxon>Pezizomycotina</taxon>
        <taxon>Dothideomycetes</taxon>
        <taxon>Pleosporomycetidae</taxon>
        <taxon>Pleosporales</taxon>
        <taxon>Pleosporineae</taxon>
        <taxon>Pleosporaceae</taxon>
        <taxon>Curvularia</taxon>
    </lineage>
</organism>
<keyword evidence="3" id="KW-1185">Reference proteome</keyword>